<evidence type="ECO:0000313" key="2">
    <source>
        <dbReference type="EMBL" id="EAT16339.1"/>
    </source>
</evidence>
<feature type="compositionally biased region" description="Pro residues" evidence="1">
    <location>
        <begin position="179"/>
        <end position="190"/>
    </location>
</feature>
<organism evidence="2 3">
    <name type="scientific">Desulfuromonas acetoxidans (strain DSM 684 / 11070)</name>
    <dbReference type="NCBI Taxonomy" id="281689"/>
    <lineage>
        <taxon>Bacteria</taxon>
        <taxon>Pseudomonadati</taxon>
        <taxon>Thermodesulfobacteriota</taxon>
        <taxon>Desulfuromonadia</taxon>
        <taxon>Desulfuromonadales</taxon>
        <taxon>Desulfuromonadaceae</taxon>
        <taxon>Desulfuromonas</taxon>
    </lineage>
</organism>
<protein>
    <submittedName>
        <fullName evidence="2">Uncharacterized protein</fullName>
    </submittedName>
</protein>
<sequence>MLAFLPSKGFVMIWKLVTILLAMGLSFPCSSMATSPASSVVHYDEQHDLLDIKATQASLQNLCSRISDATGVIFDLSPEAEQQISFNSSQKSVEETLNDLVVSTHLSHMFVYATKSGKTRLYQVKILARTSDSGNQRSKQQTPMTTEQRRQFLAELREKREKKFEQAMLKPTFFENNAPPQPVIPQPPSMPSEHQGLTLPGWNSQTHPIGFNMQPTLEQGDNK</sequence>
<keyword evidence="3" id="KW-1185">Reference proteome</keyword>
<evidence type="ECO:0000313" key="3">
    <source>
        <dbReference type="Proteomes" id="UP000005695"/>
    </source>
</evidence>
<feature type="compositionally biased region" description="Polar residues" evidence="1">
    <location>
        <begin position="201"/>
        <end position="223"/>
    </location>
</feature>
<reference evidence="2" key="1">
    <citation type="submission" date="2006-05" db="EMBL/GenBank/DDBJ databases">
        <title>Annotation of the draft genome assembly of Desulfuromonas acetoxidans DSM 684.</title>
        <authorList>
            <consortium name="US DOE Joint Genome Institute (JGI-ORNL)"/>
            <person name="Larimer F."/>
            <person name="Land M."/>
            <person name="Hauser L."/>
        </authorList>
    </citation>
    <scope>NUCLEOTIDE SEQUENCE [LARGE SCALE GENOMIC DNA]</scope>
    <source>
        <strain evidence="2">DSM 684</strain>
    </source>
</reference>
<accession>Q1K1P9</accession>
<dbReference type="Proteomes" id="UP000005695">
    <property type="component" value="Unassembled WGS sequence"/>
</dbReference>
<feature type="region of interest" description="Disordered" evidence="1">
    <location>
        <begin position="174"/>
        <end position="223"/>
    </location>
</feature>
<gene>
    <name evidence="2" type="ORF">Dace_1803</name>
</gene>
<dbReference type="EMBL" id="AAEW02000005">
    <property type="protein sequence ID" value="EAT16339.1"/>
    <property type="molecule type" value="Genomic_DNA"/>
</dbReference>
<evidence type="ECO:0000256" key="1">
    <source>
        <dbReference type="SAM" id="MobiDB-lite"/>
    </source>
</evidence>
<name>Q1K1P9_DESA6</name>
<dbReference type="AlphaFoldDB" id="Q1K1P9"/>
<proteinExistence type="predicted"/>
<reference evidence="2" key="2">
    <citation type="submission" date="2006-05" db="EMBL/GenBank/DDBJ databases">
        <title>Sequencing of the draft genome and assembly of Desulfuromonas acetoxidans DSM 684.</title>
        <authorList>
            <consortium name="US DOE Joint Genome Institute (JGI-PGF)"/>
            <person name="Copeland A."/>
            <person name="Lucas S."/>
            <person name="Lapidus A."/>
            <person name="Barry K."/>
            <person name="Detter J.C."/>
            <person name="Glavina del Rio T."/>
            <person name="Hammon N."/>
            <person name="Israni S."/>
            <person name="Dalin E."/>
            <person name="Tice H."/>
            <person name="Bruce D."/>
            <person name="Pitluck S."/>
            <person name="Richardson P."/>
        </authorList>
    </citation>
    <scope>NUCLEOTIDE SEQUENCE [LARGE SCALE GENOMIC DNA]</scope>
    <source>
        <strain evidence="2">DSM 684</strain>
    </source>
</reference>
<comment type="caution">
    <text evidence="2">The sequence shown here is derived from an EMBL/GenBank/DDBJ whole genome shotgun (WGS) entry which is preliminary data.</text>
</comment>